<proteinExistence type="predicted"/>
<accession>A0A368VMR1</accession>
<evidence type="ECO:0000313" key="2">
    <source>
        <dbReference type="Proteomes" id="UP000253495"/>
    </source>
</evidence>
<comment type="caution">
    <text evidence="1">The sequence shown here is derived from an EMBL/GenBank/DDBJ whole genome shotgun (WGS) entry which is preliminary data.</text>
</comment>
<dbReference type="EMBL" id="QPJC01000008">
    <property type="protein sequence ID" value="RCW42800.1"/>
    <property type="molecule type" value="Genomic_DNA"/>
</dbReference>
<dbReference type="RefSeq" id="WP_158546699.1">
    <property type="nucleotide sequence ID" value="NZ_QPJC01000008.1"/>
</dbReference>
<keyword evidence="2" id="KW-1185">Reference proteome</keyword>
<reference evidence="1 2" key="1">
    <citation type="submission" date="2018-07" db="EMBL/GenBank/DDBJ databases">
        <title>Genomic Encyclopedia of Type Strains, Phase III (KMG-III): the genomes of soil and plant-associated and newly described type strains.</title>
        <authorList>
            <person name="Whitman W."/>
        </authorList>
    </citation>
    <scope>NUCLEOTIDE SEQUENCE [LARGE SCALE GENOMIC DNA]</scope>
    <source>
        <strain evidence="1 2">CECT 8575</strain>
    </source>
</reference>
<dbReference type="AlphaFoldDB" id="A0A368VMR1"/>
<gene>
    <name evidence="1" type="ORF">DFQ14_10856</name>
</gene>
<dbReference type="Proteomes" id="UP000253495">
    <property type="component" value="Unassembled WGS sequence"/>
</dbReference>
<sequence length="50" mass="5195">MTATYCCGHHGTVPGDVAATERIPALMVPMVLGFEMLLPAAIPFTTGSFA</sequence>
<name>A0A368VMR1_9ACTN</name>
<evidence type="ECO:0000313" key="1">
    <source>
        <dbReference type="EMBL" id="RCW42800.1"/>
    </source>
</evidence>
<organism evidence="1 2">
    <name type="scientific">Halopolyspora algeriensis</name>
    <dbReference type="NCBI Taxonomy" id="1500506"/>
    <lineage>
        <taxon>Bacteria</taxon>
        <taxon>Bacillati</taxon>
        <taxon>Actinomycetota</taxon>
        <taxon>Actinomycetes</taxon>
        <taxon>Actinomycetes incertae sedis</taxon>
        <taxon>Halopolyspora</taxon>
    </lineage>
</organism>
<protein>
    <submittedName>
        <fullName evidence="1">Uncharacterized protein</fullName>
    </submittedName>
</protein>